<keyword evidence="4" id="KW-1185">Reference proteome</keyword>
<dbReference type="GO" id="GO:0016301">
    <property type="term" value="F:kinase activity"/>
    <property type="evidence" value="ECO:0007669"/>
    <property type="project" value="UniProtKB-KW"/>
</dbReference>
<feature type="domain" description="Casein kinase substrate phosphoprotein PP28" evidence="2">
    <location>
        <begin position="129"/>
        <end position="219"/>
    </location>
</feature>
<feature type="compositionally biased region" description="Basic residues" evidence="1">
    <location>
        <begin position="13"/>
        <end position="26"/>
    </location>
</feature>
<name>A0A2T3AHI0_9PEZI</name>
<dbReference type="AlphaFoldDB" id="A0A2T3AHI0"/>
<dbReference type="InterPro" id="IPR039876">
    <property type="entry name" value="HAP28"/>
</dbReference>
<organism evidence="3 4">
    <name type="scientific">Coniella lustricola</name>
    <dbReference type="NCBI Taxonomy" id="2025994"/>
    <lineage>
        <taxon>Eukaryota</taxon>
        <taxon>Fungi</taxon>
        <taxon>Dikarya</taxon>
        <taxon>Ascomycota</taxon>
        <taxon>Pezizomycotina</taxon>
        <taxon>Sordariomycetes</taxon>
        <taxon>Sordariomycetidae</taxon>
        <taxon>Diaporthales</taxon>
        <taxon>Schizoparmaceae</taxon>
        <taxon>Coniella</taxon>
    </lineage>
</organism>
<protein>
    <submittedName>
        <fullName evidence="3">Casein kinase substrate phospho protein PP28-domain-containing protein</fullName>
    </submittedName>
</protein>
<feature type="compositionally biased region" description="Acidic residues" evidence="1">
    <location>
        <begin position="57"/>
        <end position="73"/>
    </location>
</feature>
<evidence type="ECO:0000313" key="4">
    <source>
        <dbReference type="Proteomes" id="UP000241462"/>
    </source>
</evidence>
<feature type="compositionally biased region" description="Acidic residues" evidence="1">
    <location>
        <begin position="146"/>
        <end position="156"/>
    </location>
</feature>
<dbReference type="Pfam" id="PF10252">
    <property type="entry name" value="PP28"/>
    <property type="match status" value="1"/>
</dbReference>
<keyword evidence="3" id="KW-0808">Transferase</keyword>
<keyword evidence="3" id="KW-0418">Kinase</keyword>
<sequence>MAGGGRAVDRARAGKFNKAKRGGGKHFSRDLRPLDADGNEISMWSEDAKKNASDSGSESDDEEDSEESSEDEAGPSRGPVQEEMSREDRRKEKKARKEAAIAKAKAASIQVGDLPPSDSEEEDDDMPANPNHSKAARKQAIAPPKEEEEGDVEEATEAVSKMSVKQPQSRRERESAEAAAAKERYMKQHLAGKTDEAKADIARLQRIREERERARLQREVCLSCYRVP</sequence>
<accession>A0A2T3AHI0</accession>
<dbReference type="EMBL" id="KZ678388">
    <property type="protein sequence ID" value="PSR97737.1"/>
    <property type="molecule type" value="Genomic_DNA"/>
</dbReference>
<evidence type="ECO:0000313" key="3">
    <source>
        <dbReference type="EMBL" id="PSR97737.1"/>
    </source>
</evidence>
<feature type="compositionally biased region" description="Basic and acidic residues" evidence="1">
    <location>
        <begin position="83"/>
        <end position="100"/>
    </location>
</feature>
<dbReference type="PANTHER" id="PTHR22055">
    <property type="entry name" value="28 KDA HEAT- AND ACID-STABLE PHOSPHOPROTEIN PDGF-ASSOCIATED PROTEIN"/>
    <property type="match status" value="1"/>
</dbReference>
<dbReference type="InParanoid" id="A0A2T3AHI0"/>
<feature type="region of interest" description="Disordered" evidence="1">
    <location>
        <begin position="1"/>
        <end position="176"/>
    </location>
</feature>
<reference evidence="3 4" key="1">
    <citation type="journal article" date="2018" name="Mycol. Prog.">
        <title>Coniella lustricola, a new species from submerged detritus.</title>
        <authorList>
            <person name="Raudabaugh D.B."/>
            <person name="Iturriaga T."/>
            <person name="Carver A."/>
            <person name="Mondo S."/>
            <person name="Pangilinan J."/>
            <person name="Lipzen A."/>
            <person name="He G."/>
            <person name="Amirebrahimi M."/>
            <person name="Grigoriev I.V."/>
            <person name="Miller A.N."/>
        </authorList>
    </citation>
    <scope>NUCLEOTIDE SEQUENCE [LARGE SCALE GENOMIC DNA]</scope>
    <source>
        <strain evidence="3 4">B22-T-1</strain>
    </source>
</reference>
<dbReference type="InterPro" id="IPR019380">
    <property type="entry name" value="Casein_kinase_sb_PP28"/>
</dbReference>
<proteinExistence type="predicted"/>
<dbReference type="Proteomes" id="UP000241462">
    <property type="component" value="Unassembled WGS sequence"/>
</dbReference>
<evidence type="ECO:0000259" key="2">
    <source>
        <dbReference type="Pfam" id="PF10252"/>
    </source>
</evidence>
<gene>
    <name evidence="3" type="ORF">BD289DRAFT_73380</name>
</gene>
<dbReference type="OrthoDB" id="21120at2759"/>
<evidence type="ECO:0000256" key="1">
    <source>
        <dbReference type="SAM" id="MobiDB-lite"/>
    </source>
</evidence>